<keyword evidence="8" id="KW-0249">Electron transport</keyword>
<feature type="domain" description="Cytochrome b561 bacterial/Ni-hydrogenase" evidence="14">
    <location>
        <begin position="6"/>
        <end position="196"/>
    </location>
</feature>
<dbReference type="InterPro" id="IPR011577">
    <property type="entry name" value="Cyt_b561_bac/Ni-Hgenase"/>
</dbReference>
<evidence type="ECO:0000256" key="8">
    <source>
        <dbReference type="ARBA" id="ARBA00022982"/>
    </source>
</evidence>
<dbReference type="HOGENOM" id="CLU_095321_4_1_4"/>
<evidence type="ECO:0000256" key="5">
    <source>
        <dbReference type="ARBA" id="ARBA00022617"/>
    </source>
</evidence>
<protein>
    <submittedName>
        <fullName evidence="15">Cytochrome B561</fullName>
    </submittedName>
</protein>
<evidence type="ECO:0000313" key="16">
    <source>
        <dbReference type="Proteomes" id="UP000056322"/>
    </source>
</evidence>
<keyword evidence="9 13" id="KW-1133">Transmembrane helix</keyword>
<accession>A0A0B7IWK3</accession>
<dbReference type="GO" id="GO:0046872">
    <property type="term" value="F:metal ion binding"/>
    <property type="evidence" value="ECO:0007669"/>
    <property type="project" value="UniProtKB-KW"/>
</dbReference>
<evidence type="ECO:0000259" key="14">
    <source>
        <dbReference type="Pfam" id="PF01292"/>
    </source>
</evidence>
<feature type="transmembrane region" description="Helical" evidence="13">
    <location>
        <begin position="65"/>
        <end position="87"/>
    </location>
</feature>
<dbReference type="OrthoDB" id="8723024at2"/>
<dbReference type="RefSeq" id="WP_045751666.1">
    <property type="nucleotide sequence ID" value="NZ_LN794158.1"/>
</dbReference>
<evidence type="ECO:0000256" key="4">
    <source>
        <dbReference type="ARBA" id="ARBA00022475"/>
    </source>
</evidence>
<dbReference type="EMBL" id="LN794158">
    <property type="protein sequence ID" value="CEN56601.1"/>
    <property type="molecule type" value="Genomic_DNA"/>
</dbReference>
<keyword evidence="4" id="KW-1003">Cell membrane</keyword>
<evidence type="ECO:0000256" key="10">
    <source>
        <dbReference type="ARBA" id="ARBA00023004"/>
    </source>
</evidence>
<reference evidence="16" key="1">
    <citation type="submission" date="2014-12" db="EMBL/GenBank/DDBJ databases">
        <authorList>
            <person name="Salcher M.M."/>
        </authorList>
    </citation>
    <scope>NUCLEOTIDE SEQUENCE [LARGE SCALE GENOMIC DNA]</scope>
    <source>
        <strain evidence="16">MMS-10A-171</strain>
    </source>
</reference>
<feature type="transmembrane region" description="Helical" evidence="13">
    <location>
        <begin position="12"/>
        <end position="32"/>
    </location>
</feature>
<dbReference type="AlphaFoldDB" id="A0A0B7IWK3"/>
<keyword evidence="16" id="KW-1185">Reference proteome</keyword>
<comment type="similarity">
    <text evidence="12">Belongs to the cytochrome b561 family.</text>
</comment>
<dbReference type="GO" id="GO:0022904">
    <property type="term" value="P:respiratory electron transport chain"/>
    <property type="evidence" value="ECO:0007669"/>
    <property type="project" value="InterPro"/>
</dbReference>
<comment type="subcellular location">
    <subcellularLocation>
        <location evidence="2">Cell membrane</location>
        <topology evidence="2">Multi-pass membrane protein</topology>
    </subcellularLocation>
</comment>
<dbReference type="InterPro" id="IPR016174">
    <property type="entry name" value="Di-haem_cyt_TM"/>
</dbReference>
<name>A0A0B7IWK3_9PROT</name>
<dbReference type="PANTHER" id="PTHR30529:SF1">
    <property type="entry name" value="CYTOCHROME B561 HOMOLOG 2"/>
    <property type="match status" value="1"/>
</dbReference>
<dbReference type="STRING" id="1581680.BN1209_1565"/>
<dbReference type="Proteomes" id="UP000056322">
    <property type="component" value="Chromosome 1"/>
</dbReference>
<keyword evidence="5" id="KW-0349">Heme</keyword>
<feature type="transmembrane region" description="Helical" evidence="13">
    <location>
        <begin position="165"/>
        <end position="182"/>
    </location>
</feature>
<keyword evidence="11 13" id="KW-0472">Membrane</keyword>
<proteinExistence type="inferred from homology"/>
<evidence type="ECO:0000256" key="2">
    <source>
        <dbReference type="ARBA" id="ARBA00004651"/>
    </source>
</evidence>
<evidence type="ECO:0000256" key="13">
    <source>
        <dbReference type="SAM" id="Phobius"/>
    </source>
</evidence>
<keyword evidence="3" id="KW-0813">Transport</keyword>
<evidence type="ECO:0000256" key="11">
    <source>
        <dbReference type="ARBA" id="ARBA00023136"/>
    </source>
</evidence>
<dbReference type="SUPFAM" id="SSF81342">
    <property type="entry name" value="Transmembrane di-heme cytochromes"/>
    <property type="match status" value="1"/>
</dbReference>
<sequence>MTQNQYTKTAIVLHWLIGVAILAMFALGWFMADIPKDQPKSTAFDLFNLGIYTWNLATEVTPRTFYFNLHKSVGITILALVAFRMFWRITHRPPALLDSMSATEKKLATGGHHLLYLLMFALPISGLVMAMNSKFEYGVKWFGISLMNGLDNKGIRESFVEVHEVVGIIMLVAIGVHVLGALKHKFIDKDGTMSRMSLCGLCRKDACKK</sequence>
<feature type="transmembrane region" description="Helical" evidence="13">
    <location>
        <begin position="114"/>
        <end position="131"/>
    </location>
</feature>
<dbReference type="PANTHER" id="PTHR30529">
    <property type="entry name" value="CYTOCHROME B561"/>
    <property type="match status" value="1"/>
</dbReference>
<dbReference type="Gene3D" id="1.20.950.20">
    <property type="entry name" value="Transmembrane di-heme cytochromes, Chain C"/>
    <property type="match status" value="1"/>
</dbReference>
<keyword evidence="7" id="KW-0479">Metal-binding</keyword>
<dbReference type="GO" id="GO:0005886">
    <property type="term" value="C:plasma membrane"/>
    <property type="evidence" value="ECO:0007669"/>
    <property type="project" value="UniProtKB-SubCell"/>
</dbReference>
<comment type="cofactor">
    <cofactor evidence="1">
        <name>heme b</name>
        <dbReference type="ChEBI" id="CHEBI:60344"/>
    </cofactor>
</comment>
<dbReference type="InterPro" id="IPR052168">
    <property type="entry name" value="Cytochrome_b561_oxidase"/>
</dbReference>
<keyword evidence="10" id="KW-0408">Iron</keyword>
<evidence type="ECO:0000313" key="15">
    <source>
        <dbReference type="EMBL" id="CEN56601.1"/>
    </source>
</evidence>
<dbReference type="GO" id="GO:0009055">
    <property type="term" value="F:electron transfer activity"/>
    <property type="evidence" value="ECO:0007669"/>
    <property type="project" value="InterPro"/>
</dbReference>
<evidence type="ECO:0000256" key="12">
    <source>
        <dbReference type="ARBA" id="ARBA00037975"/>
    </source>
</evidence>
<evidence type="ECO:0000256" key="1">
    <source>
        <dbReference type="ARBA" id="ARBA00001970"/>
    </source>
</evidence>
<evidence type="ECO:0000256" key="6">
    <source>
        <dbReference type="ARBA" id="ARBA00022692"/>
    </source>
</evidence>
<evidence type="ECO:0000256" key="3">
    <source>
        <dbReference type="ARBA" id="ARBA00022448"/>
    </source>
</evidence>
<organism evidence="15 16">
    <name type="scientific">Candidatus Methylopumilus turicensis</name>
    <dbReference type="NCBI Taxonomy" id="1581680"/>
    <lineage>
        <taxon>Bacteria</taxon>
        <taxon>Pseudomonadati</taxon>
        <taxon>Pseudomonadota</taxon>
        <taxon>Betaproteobacteria</taxon>
        <taxon>Nitrosomonadales</taxon>
        <taxon>Methylophilaceae</taxon>
        <taxon>Candidatus Methylopumilus</taxon>
    </lineage>
</organism>
<dbReference type="KEGG" id="mbac:BN1209_1565"/>
<evidence type="ECO:0000256" key="9">
    <source>
        <dbReference type="ARBA" id="ARBA00022989"/>
    </source>
</evidence>
<evidence type="ECO:0000256" key="7">
    <source>
        <dbReference type="ARBA" id="ARBA00022723"/>
    </source>
</evidence>
<dbReference type="GO" id="GO:0020037">
    <property type="term" value="F:heme binding"/>
    <property type="evidence" value="ECO:0007669"/>
    <property type="project" value="TreeGrafter"/>
</dbReference>
<gene>
    <name evidence="15" type="ORF">BN1209_1565</name>
</gene>
<dbReference type="Pfam" id="PF01292">
    <property type="entry name" value="Ni_hydr_CYTB"/>
    <property type="match status" value="1"/>
</dbReference>
<keyword evidence="6 13" id="KW-0812">Transmembrane</keyword>